<dbReference type="PANTHER" id="PTHR43179:SF7">
    <property type="entry name" value="RHAMNOSYLTRANSFERASE WBBL"/>
    <property type="match status" value="1"/>
</dbReference>
<dbReference type="GO" id="GO:0016740">
    <property type="term" value="F:transferase activity"/>
    <property type="evidence" value="ECO:0007669"/>
    <property type="project" value="UniProtKB-KW"/>
</dbReference>
<feature type="domain" description="Glycosyltransferase 2-like" evidence="1">
    <location>
        <begin position="20"/>
        <end position="151"/>
    </location>
</feature>
<dbReference type="InterPro" id="IPR001173">
    <property type="entry name" value="Glyco_trans_2-like"/>
</dbReference>
<dbReference type="OrthoDB" id="9771846at2"/>
<keyword evidence="2" id="KW-0808">Transferase</keyword>
<dbReference type="CDD" id="cd04186">
    <property type="entry name" value="GT_2_like_c"/>
    <property type="match status" value="1"/>
</dbReference>
<proteinExistence type="predicted"/>
<keyword evidence="3" id="KW-1185">Reference proteome</keyword>
<dbReference type="AlphaFoldDB" id="A0A7X3SR33"/>
<evidence type="ECO:0000313" key="3">
    <source>
        <dbReference type="Proteomes" id="UP000436483"/>
    </source>
</evidence>
<dbReference type="Pfam" id="PF00535">
    <property type="entry name" value="Glycos_transf_2"/>
    <property type="match status" value="1"/>
</dbReference>
<dbReference type="Gene3D" id="3.90.550.10">
    <property type="entry name" value="Spore Coat Polysaccharide Biosynthesis Protein SpsA, Chain A"/>
    <property type="match status" value="1"/>
</dbReference>
<organism evidence="2 3">
    <name type="scientific">Microvirga makkahensis</name>
    <dbReference type="NCBI Taxonomy" id="1128670"/>
    <lineage>
        <taxon>Bacteria</taxon>
        <taxon>Pseudomonadati</taxon>
        <taxon>Pseudomonadota</taxon>
        <taxon>Alphaproteobacteria</taxon>
        <taxon>Hyphomicrobiales</taxon>
        <taxon>Methylobacteriaceae</taxon>
        <taxon>Microvirga</taxon>
    </lineage>
</organism>
<gene>
    <name evidence="2" type="ORF">GR328_20240</name>
</gene>
<reference evidence="2 3" key="2">
    <citation type="submission" date="2020-01" db="EMBL/GenBank/DDBJ databases">
        <title>Microvirga sp. nov., an arsenate reduction bacterium isolated from Tibet hotspring sediments.</title>
        <authorList>
            <person name="Xian W.-D."/>
            <person name="Li W.-J."/>
        </authorList>
    </citation>
    <scope>NUCLEOTIDE SEQUENCE [LARGE SCALE GENOMIC DNA]</scope>
    <source>
        <strain evidence="2 3">KCTC 23863</strain>
    </source>
</reference>
<dbReference type="Proteomes" id="UP000436483">
    <property type="component" value="Unassembled WGS sequence"/>
</dbReference>
<dbReference type="PANTHER" id="PTHR43179">
    <property type="entry name" value="RHAMNOSYLTRANSFERASE WBBL"/>
    <property type="match status" value="1"/>
</dbReference>
<evidence type="ECO:0000313" key="2">
    <source>
        <dbReference type="EMBL" id="MXQ13744.1"/>
    </source>
</evidence>
<comment type="caution">
    <text evidence="2">The sequence shown here is derived from an EMBL/GenBank/DDBJ whole genome shotgun (WGS) entry which is preliminary data.</text>
</comment>
<protein>
    <submittedName>
        <fullName evidence="2">Glycosyltransferase</fullName>
    </submittedName>
</protein>
<dbReference type="InterPro" id="IPR029044">
    <property type="entry name" value="Nucleotide-diphossugar_trans"/>
</dbReference>
<dbReference type="SUPFAM" id="SSF53448">
    <property type="entry name" value="Nucleotide-diphospho-sugar transferases"/>
    <property type="match status" value="1"/>
</dbReference>
<reference evidence="2 3" key="1">
    <citation type="submission" date="2019-12" db="EMBL/GenBank/DDBJ databases">
        <authorList>
            <person name="Yuan C.-G."/>
        </authorList>
    </citation>
    <scope>NUCLEOTIDE SEQUENCE [LARGE SCALE GENOMIC DNA]</scope>
    <source>
        <strain evidence="2 3">KCTC 23863</strain>
    </source>
</reference>
<evidence type="ECO:0000259" key="1">
    <source>
        <dbReference type="Pfam" id="PF00535"/>
    </source>
</evidence>
<dbReference type="EMBL" id="WURB01000020">
    <property type="protein sequence ID" value="MXQ13744.1"/>
    <property type="molecule type" value="Genomic_DNA"/>
</dbReference>
<dbReference type="RefSeq" id="WP_160887023.1">
    <property type="nucleotide sequence ID" value="NZ_WURB01000020.1"/>
</dbReference>
<accession>A0A7X3SR33</accession>
<name>A0A7X3SR33_9HYPH</name>
<sequence length="338" mass="37409">MSAALQEIRQPDPSSAQVVIVIVNYCTPQLTINCLESLEQSGDLTASMQVVVVDGGSTDDSAAIIGAAIEHHGWAGWATLLPLNVNGGFAYANNRGVEVATTRFGRPRFVWLLNSDTIVRPGALSRLLTFMEGNPQAAIAGSRLEDPDGTPQHSAFRFHSVLGELESTIRLGPVSRLLRKWCVAPPIADASIRTDWVSGASLIVRTEALDGTGVLDEAYFMYYEESDLCLHVARKGWQCWYVPESRVVHLVGKSSGVTSRSGAPRRRPTYWFASRRRYFIKNHGWLYAVLADLAWVGGHAVWRLRRNLQNKPDRDPPRLLTDFLRQCALARTAQISKP</sequence>